<dbReference type="PANTHER" id="PTHR42791:SF14">
    <property type="entry name" value="N-ACETYLTRANSFERASE DOMAIN-CONTAINING PROTEIN"/>
    <property type="match status" value="1"/>
</dbReference>
<accession>A0A6G1HWR4</accession>
<dbReference type="AlphaFoldDB" id="A0A6G1HWR4"/>
<dbReference type="PANTHER" id="PTHR42791">
    <property type="entry name" value="GNAT FAMILY ACETYLTRANSFERASE"/>
    <property type="match status" value="1"/>
</dbReference>
<feature type="region of interest" description="Disordered" evidence="1">
    <location>
        <begin position="230"/>
        <end position="258"/>
    </location>
</feature>
<dbReference type="OrthoDB" id="4738875at2759"/>
<name>A0A6G1HWR4_9PEZI</name>
<dbReference type="SUPFAM" id="SSF55729">
    <property type="entry name" value="Acyl-CoA N-acyltransferases (Nat)"/>
    <property type="match status" value="1"/>
</dbReference>
<gene>
    <name evidence="2" type="ORF">EJ06DRAFT_431512</name>
</gene>
<dbReference type="InterPro" id="IPR016181">
    <property type="entry name" value="Acyl_CoA_acyltransferase"/>
</dbReference>
<reference evidence="2" key="1">
    <citation type="journal article" date="2020" name="Stud. Mycol.">
        <title>101 Dothideomycetes genomes: a test case for predicting lifestyles and emergence of pathogens.</title>
        <authorList>
            <person name="Haridas S."/>
            <person name="Albert R."/>
            <person name="Binder M."/>
            <person name="Bloem J."/>
            <person name="Labutti K."/>
            <person name="Salamov A."/>
            <person name="Andreopoulos B."/>
            <person name="Baker S."/>
            <person name="Barry K."/>
            <person name="Bills G."/>
            <person name="Bluhm B."/>
            <person name="Cannon C."/>
            <person name="Castanera R."/>
            <person name="Culley D."/>
            <person name="Daum C."/>
            <person name="Ezra D."/>
            <person name="Gonzalez J."/>
            <person name="Henrissat B."/>
            <person name="Kuo A."/>
            <person name="Liang C."/>
            <person name="Lipzen A."/>
            <person name="Lutzoni F."/>
            <person name="Magnuson J."/>
            <person name="Mondo S."/>
            <person name="Nolan M."/>
            <person name="Ohm R."/>
            <person name="Pangilinan J."/>
            <person name="Park H.-J."/>
            <person name="Ramirez L."/>
            <person name="Alfaro M."/>
            <person name="Sun H."/>
            <person name="Tritt A."/>
            <person name="Yoshinaga Y."/>
            <person name="Zwiers L.-H."/>
            <person name="Turgeon B."/>
            <person name="Goodwin S."/>
            <person name="Spatafora J."/>
            <person name="Crous P."/>
            <person name="Grigoriev I."/>
        </authorList>
    </citation>
    <scope>NUCLEOTIDE SEQUENCE</scope>
    <source>
        <strain evidence="2">CBS 262.69</strain>
    </source>
</reference>
<organism evidence="2 3">
    <name type="scientific">Trichodelitschia bisporula</name>
    <dbReference type="NCBI Taxonomy" id="703511"/>
    <lineage>
        <taxon>Eukaryota</taxon>
        <taxon>Fungi</taxon>
        <taxon>Dikarya</taxon>
        <taxon>Ascomycota</taxon>
        <taxon>Pezizomycotina</taxon>
        <taxon>Dothideomycetes</taxon>
        <taxon>Dothideomycetes incertae sedis</taxon>
        <taxon>Phaeotrichales</taxon>
        <taxon>Phaeotrichaceae</taxon>
        <taxon>Trichodelitschia</taxon>
    </lineage>
</organism>
<dbReference type="EMBL" id="ML996695">
    <property type="protein sequence ID" value="KAF2400460.1"/>
    <property type="molecule type" value="Genomic_DNA"/>
</dbReference>
<sequence>MKLIQSRVREEDFDELLEIQFRAFSKVDLHQALFGPNTKEARDATKVKFIKTMHTDPTDCWMKLTDADTGKIVSAAQWKIYPSWTPVADDHAPEEDDPNADPDLKAQAAFLAKDFMERRAKHMYGHPHVLLYILFTDPAYHGSGAGTIQVKWGTDLADRLMVPTWVEGSPAGHHLYETCGFEDVELVCVRTKKWVSEYTIMRRPPKTSADFQTRTGFTRVVEEAANGNRVANGHASSNGHANGTAYGHVNGTANGTTH</sequence>
<evidence type="ECO:0000313" key="3">
    <source>
        <dbReference type="Proteomes" id="UP000799640"/>
    </source>
</evidence>
<keyword evidence="3" id="KW-1185">Reference proteome</keyword>
<proteinExistence type="predicted"/>
<evidence type="ECO:0000256" key="1">
    <source>
        <dbReference type="SAM" id="MobiDB-lite"/>
    </source>
</evidence>
<protein>
    <recommendedName>
        <fullName evidence="4">N-acetyltransferase domain-containing protein</fullName>
    </recommendedName>
</protein>
<dbReference type="Gene3D" id="3.40.630.30">
    <property type="match status" value="1"/>
</dbReference>
<evidence type="ECO:0008006" key="4">
    <source>
        <dbReference type="Google" id="ProtNLM"/>
    </source>
</evidence>
<dbReference type="Proteomes" id="UP000799640">
    <property type="component" value="Unassembled WGS sequence"/>
</dbReference>
<evidence type="ECO:0000313" key="2">
    <source>
        <dbReference type="EMBL" id="KAF2400460.1"/>
    </source>
</evidence>
<dbReference type="InterPro" id="IPR052523">
    <property type="entry name" value="Trichothecene_AcTrans"/>
</dbReference>